<gene>
    <name evidence="5" type="ORF">BRM3_06360</name>
</gene>
<feature type="domain" description="ABC transporter" evidence="4">
    <location>
        <begin position="344"/>
        <end position="546"/>
    </location>
</feature>
<dbReference type="GO" id="GO:0005524">
    <property type="term" value="F:ATP binding"/>
    <property type="evidence" value="ECO:0007669"/>
    <property type="project" value="UniProtKB-KW"/>
</dbReference>
<dbReference type="PANTHER" id="PTHR19211:SF14">
    <property type="entry name" value="ATP-BINDING CASSETTE SUB-FAMILY F MEMBER 1"/>
    <property type="match status" value="1"/>
</dbReference>
<keyword evidence="6" id="KW-1185">Reference proteome</keyword>
<dbReference type="SUPFAM" id="SSF52540">
    <property type="entry name" value="P-loop containing nucleoside triphosphate hydrolases"/>
    <property type="match status" value="2"/>
</dbReference>
<dbReference type="InterPro" id="IPR003593">
    <property type="entry name" value="AAA+_ATPase"/>
</dbReference>
<dbReference type="PROSITE" id="PS50893">
    <property type="entry name" value="ABC_TRANSPORTER_2"/>
    <property type="match status" value="2"/>
</dbReference>
<accession>A0ABY6G5X7</accession>
<feature type="domain" description="ABC transporter" evidence="4">
    <location>
        <begin position="9"/>
        <end position="260"/>
    </location>
</feature>
<evidence type="ECO:0000313" key="6">
    <source>
        <dbReference type="Proteomes" id="UP001164305"/>
    </source>
</evidence>
<evidence type="ECO:0000313" key="5">
    <source>
        <dbReference type="EMBL" id="UYG18034.1"/>
    </source>
</evidence>
<reference evidence="5" key="1">
    <citation type="submission" date="2022-10" db="EMBL/GenBank/DDBJ databases">
        <title>Whole-Genome Sequencing of Brachybacterium huguangmaarense BRM-3, Isolated from Betula schmidtii.</title>
        <authorList>
            <person name="Haam D."/>
        </authorList>
    </citation>
    <scope>NUCLEOTIDE SEQUENCE</scope>
    <source>
        <strain evidence="5">BRM-3</strain>
    </source>
</reference>
<evidence type="ECO:0000259" key="4">
    <source>
        <dbReference type="PROSITE" id="PS50893"/>
    </source>
</evidence>
<keyword evidence="3 5" id="KW-0067">ATP-binding</keyword>
<dbReference type="Gene3D" id="3.40.50.300">
    <property type="entry name" value="P-loop containing nucleotide triphosphate hydrolases"/>
    <property type="match status" value="2"/>
</dbReference>
<dbReference type="Proteomes" id="UP001164305">
    <property type="component" value="Chromosome"/>
</dbReference>
<dbReference type="InterPro" id="IPR050611">
    <property type="entry name" value="ABCF"/>
</dbReference>
<keyword evidence="1" id="KW-0677">Repeat</keyword>
<dbReference type="SMART" id="SM00382">
    <property type="entry name" value="AAA"/>
    <property type="match status" value="2"/>
</dbReference>
<name>A0ABY6G5X7_9MICO</name>
<protein>
    <submittedName>
        <fullName evidence="5">ATP-binding cassette domain-containing protein</fullName>
    </submittedName>
</protein>
<sequence length="546" mass="58315">MPAPRSLHLRLDGVSHSYGAHRVLTDVSMTVPAGTPTGLLGENGAGKSTLLRLIAGDETPDRGTIEAPGPVGLLRQDLPFPAETSIAAVIDDALAHARRLERELDRAAAELAEAPGSAAAAGRWDELLARATLAEVWDAPRRSEEIVAGLGLAELPRDRPLGGISGGQRERLALAHLLITAPTTLLLDEPTNHLDDAGADFLAALLARHRGPVLVASHDRAFLDRATTAQIDLDPAPGPLDGPAPGATAYTGTFTDYLLARLSARERWERRFRDEQEELARLRALQKDSHQVGHEGRGPRTEARGAKKFYSDRNATVVSRRVRDAGRRLEVLQAEQVAKPPAELHFTGLPVARRGARGGVLLAGSDVAVDGRLAPVSLALSAGEKLLVTGANGSGKSTLLAVLAGTLEPDRGSVQRPGALRIGHLAQDERLDPAASPRRLLTAAAHLVPDATPELFGLLHPRDLDRPLADLSRGQVRRVALAAVLTDPPDLLVLDEPTNHLALDVATRLERALQDWEGSVVIASHDRWLRSRWSGRTLALGADRTP</sequence>
<evidence type="ECO:0000256" key="2">
    <source>
        <dbReference type="ARBA" id="ARBA00022741"/>
    </source>
</evidence>
<dbReference type="EMBL" id="CP107020">
    <property type="protein sequence ID" value="UYG18034.1"/>
    <property type="molecule type" value="Genomic_DNA"/>
</dbReference>
<dbReference type="CDD" id="cd03221">
    <property type="entry name" value="ABCF_EF-3"/>
    <property type="match status" value="2"/>
</dbReference>
<organism evidence="5 6">
    <name type="scientific">Brachybacterium huguangmaarense</name>
    <dbReference type="NCBI Taxonomy" id="1652028"/>
    <lineage>
        <taxon>Bacteria</taxon>
        <taxon>Bacillati</taxon>
        <taxon>Actinomycetota</taxon>
        <taxon>Actinomycetes</taxon>
        <taxon>Micrococcales</taxon>
        <taxon>Dermabacteraceae</taxon>
        <taxon>Brachybacterium</taxon>
    </lineage>
</organism>
<proteinExistence type="predicted"/>
<dbReference type="InterPro" id="IPR027417">
    <property type="entry name" value="P-loop_NTPase"/>
</dbReference>
<dbReference type="Pfam" id="PF00005">
    <property type="entry name" value="ABC_tran"/>
    <property type="match status" value="2"/>
</dbReference>
<evidence type="ECO:0000256" key="1">
    <source>
        <dbReference type="ARBA" id="ARBA00022737"/>
    </source>
</evidence>
<dbReference type="RefSeq" id="WP_263595240.1">
    <property type="nucleotide sequence ID" value="NZ_CP107020.1"/>
</dbReference>
<keyword evidence="2" id="KW-0547">Nucleotide-binding</keyword>
<dbReference type="PANTHER" id="PTHR19211">
    <property type="entry name" value="ATP-BINDING TRANSPORT PROTEIN-RELATED"/>
    <property type="match status" value="1"/>
</dbReference>
<evidence type="ECO:0000256" key="3">
    <source>
        <dbReference type="ARBA" id="ARBA00022840"/>
    </source>
</evidence>
<dbReference type="InterPro" id="IPR003439">
    <property type="entry name" value="ABC_transporter-like_ATP-bd"/>
</dbReference>